<sequence length="84" mass="9489">MTRDELIAAVPVRESQGRLYVRMDDVPEPWRQQFAKAMIGSAFVAVQGETCITPHAHDWDAWVNDRWDGRPGPAGLSTRRKPGE</sequence>
<dbReference type="Proteomes" id="UP001189303">
    <property type="component" value="Unassembled WGS sequence"/>
</dbReference>
<accession>A0ABM9IQ35</accession>
<evidence type="ECO:0000313" key="1">
    <source>
        <dbReference type="EMBL" id="CAJ0726017.1"/>
    </source>
</evidence>
<comment type="caution">
    <text evidence="1">The sequence shown here is derived from an EMBL/GenBank/DDBJ whole genome shotgun (WGS) entry which is preliminary data.</text>
</comment>
<evidence type="ECO:0000313" key="2">
    <source>
        <dbReference type="Proteomes" id="UP001189303"/>
    </source>
</evidence>
<organism evidence="1 2">
    <name type="scientific">Ralstonia pickettii</name>
    <name type="common">Burkholderia pickettii</name>
    <dbReference type="NCBI Taxonomy" id="329"/>
    <lineage>
        <taxon>Bacteria</taxon>
        <taxon>Pseudomonadati</taxon>
        <taxon>Pseudomonadota</taxon>
        <taxon>Betaproteobacteria</taxon>
        <taxon>Burkholderiales</taxon>
        <taxon>Burkholderiaceae</taxon>
        <taxon>Ralstonia</taxon>
    </lineage>
</organism>
<proteinExistence type="predicted"/>
<keyword evidence="2" id="KW-1185">Reference proteome</keyword>
<name>A0ABM9IQ35_RALPI</name>
<reference evidence="1 2" key="1">
    <citation type="submission" date="2023-07" db="EMBL/GenBank/DDBJ databases">
        <authorList>
            <person name="Peeters C."/>
        </authorList>
    </citation>
    <scope>NUCLEOTIDE SEQUENCE [LARGE SCALE GENOMIC DNA]</scope>
    <source>
        <strain evidence="1 2">R-38712</strain>
    </source>
</reference>
<dbReference type="EMBL" id="CATWFT010000008">
    <property type="protein sequence ID" value="CAJ0726017.1"/>
    <property type="molecule type" value="Genomic_DNA"/>
</dbReference>
<protein>
    <submittedName>
        <fullName evidence="1">Uncharacterized protein</fullName>
    </submittedName>
</protein>
<dbReference type="RefSeq" id="WP_012763081.1">
    <property type="nucleotide sequence ID" value="NZ_CATWFT010000008.1"/>
</dbReference>
<gene>
    <name evidence="1" type="ORF">R38712_02904</name>
</gene>